<dbReference type="EC" id="2.2.1.1" evidence="2"/>
<dbReference type="AlphaFoldDB" id="A0A0S2CG38"/>
<dbReference type="PANTHER" id="PTHR47514">
    <property type="entry name" value="TRANSKETOLASE N-TERMINAL SECTION-RELATED"/>
    <property type="match status" value="1"/>
</dbReference>
<dbReference type="GO" id="GO:0004802">
    <property type="term" value="F:transketolase activity"/>
    <property type="evidence" value="ECO:0007669"/>
    <property type="project" value="UniProtKB-EC"/>
</dbReference>
<feature type="domain" description="Transketolase N-terminal" evidence="1">
    <location>
        <begin position="31"/>
        <end position="263"/>
    </location>
</feature>
<dbReference type="Gene3D" id="3.40.50.970">
    <property type="match status" value="1"/>
</dbReference>
<dbReference type="CDD" id="cd02012">
    <property type="entry name" value="TPP_TK"/>
    <property type="match status" value="1"/>
</dbReference>
<reference evidence="2" key="1">
    <citation type="journal article" date="2015" name="PLoS ONE">
        <title>Updated Campylobacter jejuni Capsule PCR Multiplex Typing System and Its Application to Clinical Isolates from South and Southeast Asia.</title>
        <authorList>
            <person name="Poly F."/>
            <person name="Serichantalergs O."/>
            <person name="Kuroiwa J."/>
            <person name="Pootong P."/>
            <person name="Mason C."/>
            <person name="Guerry P."/>
            <person name="Parker C.T."/>
        </authorList>
    </citation>
    <scope>NUCLEOTIDE SEQUENCE</scope>
    <source>
        <strain evidence="2">ATCC 43459</strain>
    </source>
</reference>
<dbReference type="Pfam" id="PF00456">
    <property type="entry name" value="Transketolase_N"/>
    <property type="match status" value="1"/>
</dbReference>
<keyword evidence="2" id="KW-0808">Transferase</keyword>
<dbReference type="InterPro" id="IPR005474">
    <property type="entry name" value="Transketolase_N"/>
</dbReference>
<evidence type="ECO:0000313" key="2">
    <source>
        <dbReference type="EMBL" id="ALN44046.1"/>
    </source>
</evidence>
<accession>A0A0S2CG38</accession>
<proteinExistence type="predicted"/>
<dbReference type="EMBL" id="KT893434">
    <property type="protein sequence ID" value="ALN44046.1"/>
    <property type="molecule type" value="Genomic_DNA"/>
</dbReference>
<dbReference type="SUPFAM" id="SSF52518">
    <property type="entry name" value="Thiamin diphosphate-binding fold (THDP-binding)"/>
    <property type="match status" value="1"/>
</dbReference>
<sequence length="273" mass="30613">MINFIKEKVKFVKIETLKLHKIEPIVRIASSMSCVEIFTILYYGKLIKYNPSQPLDDNRDRIIVSKAHGSICLYPILADLGFFSFQNLMTIGQKNSFLGTIPEPTIPGYETINGSLGHGLGLACGSAMALQKLNKKNKVVVVCGDGELNEGSVWEAIMFAGHHKLNNLLLIIDFNKASMLGFVRDIIDLNPIKDKFKVFNWEVFEIKNGHNIKESYKVLEEAINFNAEKPKVVISHTIKGNGIKNLENNPLSHVLSINPDDIDGIIEEILNEY</sequence>
<evidence type="ECO:0000259" key="1">
    <source>
        <dbReference type="Pfam" id="PF00456"/>
    </source>
</evidence>
<protein>
    <submittedName>
        <fullName evidence="2">Transketolase, N-terminal section</fullName>
        <ecNumber evidence="2">2.2.1.1</ecNumber>
    </submittedName>
</protein>
<organism evidence="2">
    <name type="scientific">Campylobacter jejuni subsp. jejuni</name>
    <dbReference type="NCBI Taxonomy" id="32022"/>
    <lineage>
        <taxon>Bacteria</taxon>
        <taxon>Pseudomonadati</taxon>
        <taxon>Campylobacterota</taxon>
        <taxon>Epsilonproteobacteria</taxon>
        <taxon>Campylobacterales</taxon>
        <taxon>Campylobacteraceae</taxon>
        <taxon>Campylobacter</taxon>
    </lineage>
</organism>
<dbReference type="InterPro" id="IPR029061">
    <property type="entry name" value="THDP-binding"/>
</dbReference>
<name>A0A0S2CG38_CAMJU</name>
<dbReference type="PANTHER" id="PTHR47514:SF2">
    <property type="entry name" value="TRANSKETOLASE"/>
    <property type="match status" value="1"/>
</dbReference>
<gene>
    <name evidence="2" type="ORF">HS40.13</name>
</gene>